<reference evidence="1 2" key="1">
    <citation type="journal article" date="2019" name="Emerg. Microbes Infect.">
        <title>Comprehensive subspecies identification of 175 nontuberculous mycobacteria species based on 7547 genomic profiles.</title>
        <authorList>
            <person name="Matsumoto Y."/>
            <person name="Kinjo T."/>
            <person name="Motooka D."/>
            <person name="Nabeya D."/>
            <person name="Jung N."/>
            <person name="Uechi K."/>
            <person name="Horii T."/>
            <person name="Iida T."/>
            <person name="Fujita J."/>
            <person name="Nakamura S."/>
        </authorList>
    </citation>
    <scope>NUCLEOTIDE SEQUENCE [LARGE SCALE GENOMIC DNA]</scope>
    <source>
        <strain evidence="1 2">JCM 6399</strain>
    </source>
</reference>
<dbReference type="AlphaFoldDB" id="A0A9W4FDD0"/>
<accession>A0A9W4FDD0</accession>
<gene>
    <name evidence="1" type="ORF">MGALJ_05040</name>
</gene>
<dbReference type="KEGG" id="mgau:MGALJ_05040"/>
<sequence length="742" mass="83190">MRVALDKADGWSFEHFVNDFYASIGGESFSPLGGLKDGGADGYDEAVYESRRNADVFYQSSIEKDVESKIRKTVARLREFGRQPCRLVHFTSQTVRYTDKVEAALSTELNVTITIRDGGYIASHVNDGAGTIAAFDQHLRSATDFLKGIGTSNLLTPSSHVKSPAVYVFLAQELNRRDGDYRLVDAMTDALIIWALEGTDPDAGILVSAADILQRIVADLPAVELLVAPRLDKRLDAMASKDYPGGRAIRSHRKEGTYCLPFETRQRVEADNFADEALRVDFRRSIEERVEVQERVGLGDETAALAVDAAVSAIQSVFEHEGLEFARYLHSQSTAANFPTILGALTDAVADMGIGGRRAALVVETAFCALRGVFYDSLEVEREYLRKLSRTYALLFTLQAEPRLIEFFQDLVGDFYLYVGSDVIVRALSEHLLPEPDQMMRNTLLAAARHGATLVLAEPVLEEVVHHLRACDHEYRNHIAGREHHMSYELMREVPHIMLRAYLYAFDNQELGARRPRSWQSFVKRFCDPEDLQRAAAYTDLRAYLCAAFNLQFRSSTDLARYVDHEEAACVAAALADEKKNDVLAHNDATMAVAVYGRRTSRRENARSSEFGLNTWWLTSEASIVRHTKQLVERNGGTRYMMRPDFLLNFLTLAPRAADVRRTMRNVFPSLLGVSLSRRIDRDSFHEVMKQVDEAMDMDHPRRTAKIAKIADKLKGDMFRQFAAVPNGNAVDRAAAKRAGVA</sequence>
<name>A0A9W4FDD0_9MYCO</name>
<dbReference type="RefSeq" id="WP_163725603.1">
    <property type="nucleotide sequence ID" value="NZ_AP022601.1"/>
</dbReference>
<dbReference type="Proteomes" id="UP000465785">
    <property type="component" value="Chromosome"/>
</dbReference>
<proteinExistence type="predicted"/>
<dbReference type="EMBL" id="AP022601">
    <property type="protein sequence ID" value="BBY90835.1"/>
    <property type="molecule type" value="Genomic_DNA"/>
</dbReference>
<organism evidence="1 2">
    <name type="scientific">Mycobacterium gallinarum</name>
    <dbReference type="NCBI Taxonomy" id="39689"/>
    <lineage>
        <taxon>Bacteria</taxon>
        <taxon>Bacillati</taxon>
        <taxon>Actinomycetota</taxon>
        <taxon>Actinomycetes</taxon>
        <taxon>Mycobacteriales</taxon>
        <taxon>Mycobacteriaceae</taxon>
        <taxon>Mycobacterium</taxon>
    </lineage>
</organism>
<evidence type="ECO:0000313" key="2">
    <source>
        <dbReference type="Proteomes" id="UP000465785"/>
    </source>
</evidence>
<keyword evidence="2" id="KW-1185">Reference proteome</keyword>
<evidence type="ECO:0000313" key="1">
    <source>
        <dbReference type="EMBL" id="BBY90835.1"/>
    </source>
</evidence>
<protein>
    <submittedName>
        <fullName evidence="1">Uncharacterized protein</fullName>
    </submittedName>
</protein>